<evidence type="ECO:0000313" key="2">
    <source>
        <dbReference type="Proteomes" id="UP000283269"/>
    </source>
</evidence>
<gene>
    <name evidence="1" type="ORF">CVT25_007326</name>
</gene>
<sequence length="83" mass="9240">MNEYRIGATYVTTMVFWITVRRGLDQIPAGFCIALPCVLSNRLVLNIRSASFHNHSKGAQVSYRSRDIQGIQGRAKLGCVRGV</sequence>
<dbReference type="OrthoDB" id="3349377at2759"/>
<reference evidence="1 2" key="1">
    <citation type="journal article" date="2018" name="Evol. Lett.">
        <title>Horizontal gene cluster transfer increased hallucinogenic mushroom diversity.</title>
        <authorList>
            <person name="Reynolds H.T."/>
            <person name="Vijayakumar V."/>
            <person name="Gluck-Thaler E."/>
            <person name="Korotkin H.B."/>
            <person name="Matheny P.B."/>
            <person name="Slot J.C."/>
        </authorList>
    </citation>
    <scope>NUCLEOTIDE SEQUENCE [LARGE SCALE GENOMIC DNA]</scope>
    <source>
        <strain evidence="1 2">2631</strain>
    </source>
</reference>
<proteinExistence type="predicted"/>
<dbReference type="InParanoid" id="A0A409XT60"/>
<comment type="caution">
    <text evidence="1">The sequence shown here is derived from an EMBL/GenBank/DDBJ whole genome shotgun (WGS) entry which is preliminary data.</text>
</comment>
<dbReference type="EMBL" id="NHYD01000583">
    <property type="protein sequence ID" value="PPQ93887.1"/>
    <property type="molecule type" value="Genomic_DNA"/>
</dbReference>
<name>A0A409XT60_PSICY</name>
<protein>
    <submittedName>
        <fullName evidence="1">Uncharacterized protein</fullName>
    </submittedName>
</protein>
<organism evidence="1 2">
    <name type="scientific">Psilocybe cyanescens</name>
    <dbReference type="NCBI Taxonomy" id="93625"/>
    <lineage>
        <taxon>Eukaryota</taxon>
        <taxon>Fungi</taxon>
        <taxon>Dikarya</taxon>
        <taxon>Basidiomycota</taxon>
        <taxon>Agaricomycotina</taxon>
        <taxon>Agaricomycetes</taxon>
        <taxon>Agaricomycetidae</taxon>
        <taxon>Agaricales</taxon>
        <taxon>Agaricineae</taxon>
        <taxon>Strophariaceae</taxon>
        <taxon>Psilocybe</taxon>
    </lineage>
</organism>
<dbReference type="Proteomes" id="UP000283269">
    <property type="component" value="Unassembled WGS sequence"/>
</dbReference>
<evidence type="ECO:0000313" key="1">
    <source>
        <dbReference type="EMBL" id="PPQ93887.1"/>
    </source>
</evidence>
<keyword evidence="2" id="KW-1185">Reference proteome</keyword>
<accession>A0A409XT60</accession>
<dbReference type="AlphaFoldDB" id="A0A409XT60"/>